<reference evidence="1 2" key="1">
    <citation type="submission" date="2017-06" db="EMBL/GenBank/DDBJ databases">
        <title>Description of Rhodopirellula bahusiensis sp. nov.</title>
        <authorList>
            <person name="Kizina J."/>
            <person name="Harder J."/>
        </authorList>
    </citation>
    <scope>NUCLEOTIDE SEQUENCE [LARGE SCALE GENOMIC DNA]</scope>
    <source>
        <strain evidence="1 2">SWK21</strain>
    </source>
</reference>
<dbReference type="EMBL" id="NIZW01000059">
    <property type="protein sequence ID" value="PHQ31375.1"/>
    <property type="molecule type" value="Genomic_DNA"/>
</dbReference>
<comment type="caution">
    <text evidence="1">The sequence shown here is derived from an EMBL/GenBank/DDBJ whole genome shotgun (WGS) entry which is preliminary data.</text>
</comment>
<evidence type="ECO:0000313" key="1">
    <source>
        <dbReference type="EMBL" id="PHQ31375.1"/>
    </source>
</evidence>
<accession>A0A2G1VXA0</accession>
<organism evidence="1 2">
    <name type="scientific">Rhodopirellula bahusiensis</name>
    <dbReference type="NCBI Taxonomy" id="2014065"/>
    <lineage>
        <taxon>Bacteria</taxon>
        <taxon>Pseudomonadati</taxon>
        <taxon>Planctomycetota</taxon>
        <taxon>Planctomycetia</taxon>
        <taxon>Pirellulales</taxon>
        <taxon>Pirellulaceae</taxon>
        <taxon>Rhodopirellula</taxon>
    </lineage>
</organism>
<keyword evidence="2" id="KW-1185">Reference proteome</keyword>
<evidence type="ECO:0000313" key="2">
    <source>
        <dbReference type="Proteomes" id="UP000225740"/>
    </source>
</evidence>
<proteinExistence type="predicted"/>
<dbReference type="Proteomes" id="UP000225740">
    <property type="component" value="Unassembled WGS sequence"/>
</dbReference>
<gene>
    <name evidence="1" type="ORF">CEE69_31455</name>
</gene>
<sequence length="76" mass="8512">MNKLGEKHAETTAQNVLFCPLFAKMFANGERIPRNTMRTSLDTFASIKGCSPLARVLLSNCQLRSIRGRNILESSR</sequence>
<name>A0A2G1VXA0_9BACT</name>
<dbReference type="AlphaFoldDB" id="A0A2G1VXA0"/>
<protein>
    <submittedName>
        <fullName evidence="1">Uncharacterized protein</fullName>
    </submittedName>
</protein>